<keyword evidence="1" id="KW-0472">Membrane</keyword>
<dbReference type="Proteomes" id="UP000077857">
    <property type="component" value="Unassembled WGS sequence"/>
</dbReference>
<dbReference type="OrthoDB" id="9813456at2"/>
<sequence length="176" mass="19065">MKHCLFGILLTLAATGIAHAETIFVPSFGDSGLQTFNYTFAADFTGTVIIGISDEGDSDVESFLDLAGYGQYLRTNPTTPVDTSSYANAENEFGSDGELYTFALTALAGESFSFDWRFHTEDYDPFNDFAFVSLVDAAQSQVHYAVLAEIAAVPVPATIWLFGSSLVGWLGLRRKA</sequence>
<evidence type="ECO:0000256" key="2">
    <source>
        <dbReference type="SAM" id="SignalP"/>
    </source>
</evidence>
<comment type="caution">
    <text evidence="4">The sequence shown here is derived from an EMBL/GenBank/DDBJ whole genome shotgun (WGS) entry which is preliminary data.</text>
</comment>
<feature type="signal peptide" evidence="2">
    <location>
        <begin position="1"/>
        <end position="20"/>
    </location>
</feature>
<keyword evidence="1" id="KW-1133">Transmembrane helix</keyword>
<dbReference type="AlphaFoldDB" id="A0A177N1J9"/>
<feature type="transmembrane region" description="Helical" evidence="1">
    <location>
        <begin position="150"/>
        <end position="172"/>
    </location>
</feature>
<organism evidence="4 5">
    <name type="scientific">Methylomonas koyamae</name>
    <dbReference type="NCBI Taxonomy" id="702114"/>
    <lineage>
        <taxon>Bacteria</taxon>
        <taxon>Pseudomonadati</taxon>
        <taxon>Pseudomonadota</taxon>
        <taxon>Gammaproteobacteria</taxon>
        <taxon>Methylococcales</taxon>
        <taxon>Methylococcaceae</taxon>
        <taxon>Methylomonas</taxon>
    </lineage>
</organism>
<dbReference type="EMBL" id="LUUJ01000125">
    <property type="protein sequence ID" value="OAI11090.1"/>
    <property type="molecule type" value="Genomic_DNA"/>
</dbReference>
<dbReference type="NCBIfam" id="TIGR02595">
    <property type="entry name" value="PEP_CTERM"/>
    <property type="match status" value="1"/>
</dbReference>
<dbReference type="InterPro" id="IPR013424">
    <property type="entry name" value="Ice-binding_C"/>
</dbReference>
<dbReference type="Pfam" id="PF07589">
    <property type="entry name" value="PEP-CTERM"/>
    <property type="match status" value="1"/>
</dbReference>
<reference evidence="4 5" key="1">
    <citation type="submission" date="2016-03" db="EMBL/GenBank/DDBJ databases">
        <authorList>
            <person name="Ploux O."/>
        </authorList>
    </citation>
    <scope>NUCLEOTIDE SEQUENCE [LARGE SCALE GENOMIC DNA]</scope>
    <source>
        <strain evidence="4 5">R-45378</strain>
    </source>
</reference>
<gene>
    <name evidence="4" type="ORF">A1507_20985</name>
</gene>
<accession>A0A177N1J9</accession>
<evidence type="ECO:0000313" key="4">
    <source>
        <dbReference type="EMBL" id="OAI11090.1"/>
    </source>
</evidence>
<keyword evidence="2" id="KW-0732">Signal</keyword>
<evidence type="ECO:0000259" key="3">
    <source>
        <dbReference type="Pfam" id="PF07589"/>
    </source>
</evidence>
<proteinExistence type="predicted"/>
<dbReference type="RefSeq" id="WP_064042477.1">
    <property type="nucleotide sequence ID" value="NZ_LUUJ01000125.1"/>
</dbReference>
<keyword evidence="1" id="KW-0812">Transmembrane</keyword>
<name>A0A177N1J9_9GAMM</name>
<feature type="domain" description="Ice-binding protein C-terminal" evidence="3">
    <location>
        <begin position="152"/>
        <end position="175"/>
    </location>
</feature>
<feature type="chain" id="PRO_5008068659" description="Ice-binding protein C-terminal domain-containing protein" evidence="2">
    <location>
        <begin position="21"/>
        <end position="176"/>
    </location>
</feature>
<evidence type="ECO:0000313" key="5">
    <source>
        <dbReference type="Proteomes" id="UP000077857"/>
    </source>
</evidence>
<evidence type="ECO:0000256" key="1">
    <source>
        <dbReference type="SAM" id="Phobius"/>
    </source>
</evidence>
<protein>
    <recommendedName>
        <fullName evidence="3">Ice-binding protein C-terminal domain-containing protein</fullName>
    </recommendedName>
</protein>